<feature type="region of interest" description="Disordered" evidence="11">
    <location>
        <begin position="1"/>
        <end position="96"/>
    </location>
</feature>
<dbReference type="PANTHER" id="PTHR11630">
    <property type="entry name" value="DNA REPLICATION LICENSING FACTOR MCM FAMILY MEMBER"/>
    <property type="match status" value="1"/>
</dbReference>
<dbReference type="GO" id="GO:0042555">
    <property type="term" value="C:MCM complex"/>
    <property type="evidence" value="ECO:0007669"/>
    <property type="project" value="InterPro"/>
</dbReference>
<protein>
    <recommendedName>
        <fullName evidence="2">DNA helicase</fullName>
        <ecNumber evidence="2">3.6.4.12</ecNumber>
    </recommendedName>
</protein>
<dbReference type="InterPro" id="IPR018525">
    <property type="entry name" value="MCM_CS"/>
</dbReference>
<dbReference type="PRINTS" id="PR01657">
    <property type="entry name" value="MCMFAMILY"/>
</dbReference>
<dbReference type="Pfam" id="PF00493">
    <property type="entry name" value="MCM"/>
    <property type="match status" value="1"/>
</dbReference>
<evidence type="ECO:0000256" key="1">
    <source>
        <dbReference type="ARBA" id="ARBA00008010"/>
    </source>
</evidence>
<feature type="region of interest" description="Disordered" evidence="11">
    <location>
        <begin position="130"/>
        <end position="187"/>
    </location>
</feature>
<feature type="region of interest" description="Disordered" evidence="11">
    <location>
        <begin position="388"/>
        <end position="411"/>
    </location>
</feature>
<dbReference type="Proteomes" id="UP000264353">
    <property type="component" value="Chromosome A10"/>
</dbReference>
<keyword evidence="6" id="KW-0862">Zinc</keyword>
<evidence type="ECO:0000313" key="14">
    <source>
        <dbReference type="Proteomes" id="UP000264353"/>
    </source>
</evidence>
<dbReference type="InterPro" id="IPR041562">
    <property type="entry name" value="MCM_lid"/>
</dbReference>
<keyword evidence="8 10" id="KW-0238">DNA-binding</keyword>
<feature type="compositionally biased region" description="Acidic residues" evidence="11">
    <location>
        <begin position="177"/>
        <end position="187"/>
    </location>
</feature>
<keyword evidence="5" id="KW-0863">Zinc-finger</keyword>
<dbReference type="Pfam" id="PF12619">
    <property type="entry name" value="MCM2_N"/>
    <property type="match status" value="1"/>
</dbReference>
<dbReference type="GO" id="GO:0003678">
    <property type="term" value="F:DNA helicase activity"/>
    <property type="evidence" value="ECO:0007669"/>
    <property type="project" value="UniProtKB-EC"/>
</dbReference>
<dbReference type="EMBL" id="CM010637">
    <property type="protein sequence ID" value="RID40548.1"/>
    <property type="molecule type" value="Genomic_DNA"/>
</dbReference>
<dbReference type="EC" id="3.6.4.12" evidence="2"/>
<feature type="compositionally biased region" description="Low complexity" evidence="11">
    <location>
        <begin position="10"/>
        <end position="19"/>
    </location>
</feature>
<evidence type="ECO:0000256" key="5">
    <source>
        <dbReference type="ARBA" id="ARBA00022771"/>
    </source>
</evidence>
<dbReference type="PROSITE" id="PS50051">
    <property type="entry name" value="MCM_2"/>
    <property type="match status" value="1"/>
</dbReference>
<keyword evidence="4 10" id="KW-0547">Nucleotide-binding</keyword>
<evidence type="ECO:0000256" key="7">
    <source>
        <dbReference type="ARBA" id="ARBA00022840"/>
    </source>
</evidence>
<name>A0A397XK03_BRACM</name>
<dbReference type="SUPFAM" id="SSF52540">
    <property type="entry name" value="P-loop containing nucleoside triphosphate hydrolases"/>
    <property type="match status" value="1"/>
</dbReference>
<keyword evidence="9" id="KW-0131">Cell cycle</keyword>
<reference evidence="13 14" key="1">
    <citation type="submission" date="2018-06" db="EMBL/GenBank/DDBJ databases">
        <title>WGS assembly of Brassica rapa FPsc.</title>
        <authorList>
            <person name="Bowman J."/>
            <person name="Kohchi T."/>
            <person name="Yamato K."/>
            <person name="Jenkins J."/>
            <person name="Shu S."/>
            <person name="Ishizaki K."/>
            <person name="Yamaoka S."/>
            <person name="Nishihama R."/>
            <person name="Nakamura Y."/>
            <person name="Berger F."/>
            <person name="Adam C."/>
            <person name="Aki S."/>
            <person name="Althoff F."/>
            <person name="Araki T."/>
            <person name="Arteaga-Vazquez M."/>
            <person name="Balasubrmanian S."/>
            <person name="Bauer D."/>
            <person name="Boehm C."/>
            <person name="Briginshaw L."/>
            <person name="Caballero-Perez J."/>
            <person name="Catarino B."/>
            <person name="Chen F."/>
            <person name="Chiyoda S."/>
            <person name="Chovatia M."/>
            <person name="Davies K."/>
            <person name="Delmans M."/>
            <person name="Demura T."/>
            <person name="Dierschke T."/>
            <person name="Dolan L."/>
            <person name="Dorantes-Acosta A."/>
            <person name="Eklund D."/>
            <person name="Florent S."/>
            <person name="Flores-Sandoval E."/>
            <person name="Fujiyama A."/>
            <person name="Fukuzawa H."/>
            <person name="Galik B."/>
            <person name="Grimanelli D."/>
            <person name="Grimwood J."/>
            <person name="Grossniklaus U."/>
            <person name="Hamada T."/>
            <person name="Haseloff J."/>
            <person name="Hetherington A."/>
            <person name="Higo A."/>
            <person name="Hirakawa Y."/>
            <person name="Hundley H."/>
            <person name="Ikeda Y."/>
            <person name="Inoue K."/>
            <person name="Inoue S."/>
            <person name="Ishida S."/>
            <person name="Jia Q."/>
            <person name="Kakita M."/>
            <person name="Kanazawa T."/>
            <person name="Kawai Y."/>
            <person name="Kawashima T."/>
            <person name="Kennedy M."/>
            <person name="Kinose K."/>
            <person name="Kinoshita T."/>
            <person name="Kohara Y."/>
            <person name="Koide E."/>
            <person name="Komatsu K."/>
            <person name="Kopischke S."/>
            <person name="Kubo M."/>
            <person name="Kyozuka J."/>
            <person name="Lagercrantz U."/>
            <person name="Lin S."/>
            <person name="Lindquist E."/>
            <person name="Lipzen A."/>
            <person name="Lu C."/>
            <person name="Luna E."/>
            <person name="Martienssen R."/>
            <person name="Minamino N."/>
            <person name="Mizutani M."/>
            <person name="Mizutani M."/>
            <person name="Mochizuki N."/>
            <person name="Monte I."/>
            <person name="Mosher R."/>
            <person name="Nagasaki H."/>
            <person name="Nakagami H."/>
            <person name="Naramoto S."/>
            <person name="Nishitani K."/>
            <person name="Ohtani M."/>
            <person name="Okamoto T."/>
            <person name="Okumura M."/>
            <person name="Phillips J."/>
            <person name="Pollak B."/>
            <person name="Reinders A."/>
            <person name="Roevekamp M."/>
            <person name="Sano R."/>
            <person name="Sawa S."/>
            <person name="Schmid M."/>
            <person name="Shirakawa M."/>
            <person name="Solano R."/>
            <person name="Spunde A."/>
            <person name="Suetsugu N."/>
            <person name="Sugano S."/>
            <person name="Sugiyama A."/>
            <person name="Sun R."/>
            <person name="Suzuki Y."/>
            <person name="Takenaka M."/>
            <person name="Takezawa D."/>
            <person name="Tomogane H."/>
            <person name="Tsuzuki M."/>
            <person name="Ueda T."/>
            <person name="Umeda M."/>
            <person name="Ward J."/>
            <person name="Watanabe Y."/>
            <person name="Yazaki K."/>
            <person name="Yokoyama R."/>
            <person name="Yoshitake Y."/>
            <person name="Yotsui I."/>
            <person name="Zachgo S."/>
            <person name="Schmutz J."/>
        </authorList>
    </citation>
    <scope>NUCLEOTIDE SEQUENCE [LARGE SCALE GENOMIC DNA]</scope>
    <source>
        <strain evidence="14">cv. B-3</strain>
    </source>
</reference>
<dbReference type="GO" id="GO:0005524">
    <property type="term" value="F:ATP binding"/>
    <property type="evidence" value="ECO:0007669"/>
    <property type="project" value="UniProtKB-KW"/>
</dbReference>
<dbReference type="GO" id="GO:0008270">
    <property type="term" value="F:zinc ion binding"/>
    <property type="evidence" value="ECO:0007669"/>
    <property type="project" value="UniProtKB-KW"/>
</dbReference>
<comment type="similarity">
    <text evidence="1 10">Belongs to the MCM family.</text>
</comment>
<gene>
    <name evidence="13" type="ORF">BRARA_J00584</name>
</gene>
<dbReference type="Pfam" id="PF23669">
    <property type="entry name" value="WHD_MCM2"/>
    <property type="match status" value="1"/>
</dbReference>
<dbReference type="AlphaFoldDB" id="A0A397XK03"/>
<dbReference type="InterPro" id="IPR027417">
    <property type="entry name" value="P-loop_NTPase"/>
</dbReference>
<accession>A0A397XK03</accession>
<evidence type="ECO:0000256" key="11">
    <source>
        <dbReference type="SAM" id="MobiDB-lite"/>
    </source>
</evidence>
<evidence type="ECO:0000256" key="6">
    <source>
        <dbReference type="ARBA" id="ARBA00022833"/>
    </source>
</evidence>
<keyword evidence="7 10" id="KW-0067">ATP-binding</keyword>
<dbReference type="GO" id="GO:0000347">
    <property type="term" value="C:THO complex"/>
    <property type="evidence" value="ECO:0007669"/>
    <property type="project" value="UniProtKB-ARBA"/>
</dbReference>
<dbReference type="GO" id="GO:0006270">
    <property type="term" value="P:DNA replication initiation"/>
    <property type="evidence" value="ECO:0007669"/>
    <property type="project" value="InterPro"/>
</dbReference>
<dbReference type="PROSITE" id="PS00847">
    <property type="entry name" value="MCM_1"/>
    <property type="match status" value="1"/>
</dbReference>
<evidence type="ECO:0000256" key="8">
    <source>
        <dbReference type="ARBA" id="ARBA00023125"/>
    </source>
</evidence>
<dbReference type="InterPro" id="IPR001208">
    <property type="entry name" value="MCM_dom"/>
</dbReference>
<dbReference type="InterPro" id="IPR059098">
    <property type="entry name" value="WHD_MCM2"/>
</dbReference>
<feature type="compositionally biased region" description="Polar residues" evidence="11">
    <location>
        <begin position="20"/>
        <end position="36"/>
    </location>
</feature>
<keyword evidence="3" id="KW-0479">Metal-binding</keyword>
<evidence type="ECO:0000256" key="2">
    <source>
        <dbReference type="ARBA" id="ARBA00012551"/>
    </source>
</evidence>
<dbReference type="Gene3D" id="3.40.50.300">
    <property type="entry name" value="P-loop containing nucleotide triphosphate hydrolases"/>
    <property type="match status" value="1"/>
</dbReference>
<dbReference type="InterPro" id="IPR031327">
    <property type="entry name" value="MCM"/>
</dbReference>
<evidence type="ECO:0000256" key="4">
    <source>
        <dbReference type="ARBA" id="ARBA00022741"/>
    </source>
</evidence>
<proteinExistence type="inferred from homology"/>
<sequence length="608" mass="68509">MAGEDSENQPSSPASPSSAGFNTDQLPFSTSQNSENFSDEEAEVDPQIIRDEPDEPEEEEEDGEDLFNDNFLQDYGKRDEQDQYESVGLDDSVDDDRDLGQIALDRRAADAVLDARESRFANRKLPHLLHDNDSDEWNYRPSKRARAAVPPRGSGGDPDGNSSSPGTSQPDVSMTDQTDDYQDEDDNDDEAEFEMYRIQGSLREWVMRDEVRRFIAKKFRDFLLTYVKPNSENGEYVRLINEMKTGQRAVYTTGKGASAVGLTAAVHKDPVTREWTLEGGALVLADRGICLIDEFDKMNDQDRVSIHEAMEQQSISISKAGIVTSLQARCSVIAAANPVGGRYDSSKSFAQNVELTDPILSRFDILCVVKDVVDPVTDEMLAEFVVNSGKMDDSEPQDGVQGSSGSSDPEVLPQNLLRKYLTYSKLYVFPKLSEIDAKKLETVYANLRRESMNGQGVSIATRHLESMIRMSEAHARMHLRQYVTEEDVNMAIRVLLDSFISTQKFGVQRTLRESFKRYITYKKDYNSLLLVLLKELVKNAMKFEEIITGSNSGLPFIEVKIEELQTKANEYDIADLRPFFSSTDFAKAHFELDQVLGVIKCPRRLVTW</sequence>
<feature type="compositionally biased region" description="Acidic residues" evidence="11">
    <location>
        <begin position="52"/>
        <end position="67"/>
    </location>
</feature>
<evidence type="ECO:0000259" key="12">
    <source>
        <dbReference type="PROSITE" id="PS50051"/>
    </source>
</evidence>
<dbReference type="PANTHER" id="PTHR11630:SF44">
    <property type="entry name" value="DNA REPLICATION LICENSING FACTOR MCM2"/>
    <property type="match status" value="1"/>
</dbReference>
<evidence type="ECO:0000313" key="13">
    <source>
        <dbReference type="EMBL" id="RID40548.1"/>
    </source>
</evidence>
<evidence type="ECO:0000256" key="3">
    <source>
        <dbReference type="ARBA" id="ARBA00022723"/>
    </source>
</evidence>
<feature type="domain" description="MCM C-terminal AAA(+) ATPase" evidence="12">
    <location>
        <begin position="244"/>
        <end position="385"/>
    </location>
</feature>
<evidence type="ECO:0000256" key="9">
    <source>
        <dbReference type="ARBA" id="ARBA00023306"/>
    </source>
</evidence>
<dbReference type="GO" id="GO:0003677">
    <property type="term" value="F:DNA binding"/>
    <property type="evidence" value="ECO:0007669"/>
    <property type="project" value="UniProtKB-KW"/>
</dbReference>
<dbReference type="Pfam" id="PF17855">
    <property type="entry name" value="MCM_lid"/>
    <property type="match status" value="1"/>
</dbReference>
<feature type="compositionally biased region" description="Low complexity" evidence="11">
    <location>
        <begin position="159"/>
        <end position="168"/>
    </location>
</feature>
<evidence type="ECO:0000256" key="10">
    <source>
        <dbReference type="RuleBase" id="RU004070"/>
    </source>
</evidence>
<dbReference type="SMART" id="SM00350">
    <property type="entry name" value="MCM"/>
    <property type="match status" value="1"/>
</dbReference>
<dbReference type="InterPro" id="IPR008045">
    <property type="entry name" value="MCM2"/>
</dbReference>
<dbReference type="FunFam" id="3.40.50.300:FF:001141">
    <property type="entry name" value="DNA helicase"/>
    <property type="match status" value="1"/>
</dbReference>
<organism evidence="13 14">
    <name type="scientific">Brassica campestris</name>
    <name type="common">Field mustard</name>
    <dbReference type="NCBI Taxonomy" id="3711"/>
    <lineage>
        <taxon>Eukaryota</taxon>
        <taxon>Viridiplantae</taxon>
        <taxon>Streptophyta</taxon>
        <taxon>Embryophyta</taxon>
        <taxon>Tracheophyta</taxon>
        <taxon>Spermatophyta</taxon>
        <taxon>Magnoliopsida</taxon>
        <taxon>eudicotyledons</taxon>
        <taxon>Gunneridae</taxon>
        <taxon>Pentapetalae</taxon>
        <taxon>rosids</taxon>
        <taxon>malvids</taxon>
        <taxon>Brassicales</taxon>
        <taxon>Brassicaceae</taxon>
        <taxon>Brassiceae</taxon>
        <taxon>Brassica</taxon>
    </lineage>
</organism>